<name>A0A1V1V577_PHODP</name>
<reference evidence="3 5" key="3">
    <citation type="submission" date="2020-09" db="EMBL/GenBank/DDBJ databases">
        <title>Complete, closed and curated genome sequences of Photobacterium damselae subsp. piscicida isolates from Australia indicate localised evolution and additional plasmid-borne pathogenicity mechanisms.</title>
        <authorList>
            <person name="Baseggio L."/>
            <person name="Silayeva O."/>
            <person name="Buller N."/>
            <person name="Landos M."/>
            <person name="Engelstaedter J."/>
            <person name="Barnes A.C."/>
        </authorList>
    </citation>
    <scope>NUCLEOTIDE SEQUENCE [LARGE SCALE GENOMIC DNA]</scope>
    <source>
        <strain evidence="3 5">AS-16-0540-1</strain>
    </source>
</reference>
<keyword evidence="1" id="KW-0732">Signal</keyword>
<evidence type="ECO:0000256" key="1">
    <source>
        <dbReference type="SAM" id="SignalP"/>
    </source>
</evidence>
<evidence type="ECO:0000313" key="5">
    <source>
        <dbReference type="Proteomes" id="UP000516656"/>
    </source>
</evidence>
<sequence length="335" mass="36873">MKIKKQHAVGLVSSLALVIAGIANAQVNNHGFSLEVTHEGINKQLSSGSAMVINQNHLMVVGDDSPYLFIVSPYYHILHKQTIAHFPTQKNGRIDYHIKPDFESMTLLNNHNQMDYLILGSGSKKTVREHAYLIPVDGSQIHTYSLSQLYHYLHKAAGFTSEQKINIEGLANTATETFIFNRGNAGKNAIFAMKTSDLLNYLQQKQESLPSLHVYQAHLPSLNGVQACFSGADYWQQGNSLLFTASVEGSSNHSIKDGAVQGSYIGVLPLQDLQGVKSIDLTPYSEEIGNHGKPIITKAESIAITHQTTKQAKGYIVSDNDNGTSQFFQFAIDKQ</sequence>
<proteinExistence type="predicted"/>
<organism evidence="2 4">
    <name type="scientific">Photobacterium damsela subsp. piscicida</name>
    <name type="common">Pasteurella piscicida</name>
    <dbReference type="NCBI Taxonomy" id="38294"/>
    <lineage>
        <taxon>Bacteria</taxon>
        <taxon>Pseudomonadati</taxon>
        <taxon>Pseudomonadota</taxon>
        <taxon>Gammaproteobacteria</taxon>
        <taxon>Vibrionales</taxon>
        <taxon>Vibrionaceae</taxon>
        <taxon>Photobacterium</taxon>
    </lineage>
</organism>
<evidence type="ECO:0000313" key="4">
    <source>
        <dbReference type="Proteomes" id="UP000218676"/>
    </source>
</evidence>
<reference evidence="2" key="1">
    <citation type="journal article" date="2017" name="Genome Announc.">
        <title>Whole-Genome Sequence of Photobacterium damselae subsp. piscicida Strain 91-197, Isolated from Hybrid Striped Bass (Morone sp.) in the United States.</title>
        <authorList>
            <person name="Teru Y."/>
            <person name="Hikima J."/>
            <person name="Kono T."/>
            <person name="Sakai M."/>
            <person name="Takano T."/>
            <person name="Hawke J.P."/>
            <person name="Takeyama H."/>
            <person name="Aoki T."/>
        </authorList>
    </citation>
    <scope>NUCLEOTIDE SEQUENCE</scope>
    <source>
        <strain evidence="2">91-197</strain>
    </source>
</reference>
<feature type="chain" id="PRO_5041531134" evidence="1">
    <location>
        <begin position="26"/>
        <end position="335"/>
    </location>
</feature>
<dbReference type="Proteomes" id="UP000516656">
    <property type="component" value="Chromosome 1"/>
</dbReference>
<dbReference type="EMBL" id="AP018045">
    <property type="protein sequence ID" value="BAX53981.1"/>
    <property type="molecule type" value="Genomic_DNA"/>
</dbReference>
<dbReference type="RefSeq" id="WP_086957184.1">
    <property type="nucleotide sequence ID" value="NZ_AP018045.1"/>
</dbReference>
<feature type="signal peptide" evidence="1">
    <location>
        <begin position="1"/>
        <end position="25"/>
    </location>
</feature>
<reference evidence="4" key="2">
    <citation type="submission" date="2017-05" db="EMBL/GenBank/DDBJ databases">
        <title>Whole genome sequence of fish pathogenic bacteria, Photobacterium damselae subsp. piscicida, strain 91-197, isolated from hybrid striped bass (Morone sp.) in USA.</title>
        <authorList>
            <person name="Teru Y."/>
            <person name="Hikima J."/>
            <person name="Kono T."/>
            <person name="Sakai M."/>
            <person name="Takano T."/>
            <person name="Hawke J.P."/>
            <person name="Takeyama H."/>
            <person name="Aoki T."/>
        </authorList>
    </citation>
    <scope>NUCLEOTIDE SEQUENCE [LARGE SCALE GENOMIC DNA]</scope>
    <source>
        <strain evidence="4">91-197</strain>
    </source>
</reference>
<accession>A0A1V1V577</accession>
<evidence type="ECO:0000313" key="2">
    <source>
        <dbReference type="EMBL" id="BAX53981.1"/>
    </source>
</evidence>
<dbReference type="EMBL" id="CP061854">
    <property type="protein sequence ID" value="QOD57072.1"/>
    <property type="molecule type" value="Genomic_DNA"/>
</dbReference>
<dbReference type="AlphaFoldDB" id="A0A1V1V577"/>
<dbReference type="Proteomes" id="UP000218676">
    <property type="component" value="Chromosome 1"/>
</dbReference>
<dbReference type="Pfam" id="PF22000">
    <property type="entry name" value="DUF6929"/>
    <property type="match status" value="1"/>
</dbReference>
<dbReference type="InterPro" id="IPR053851">
    <property type="entry name" value="DUF6929"/>
</dbReference>
<gene>
    <name evidence="3" type="ORF">IC627_03270</name>
    <name evidence="2" type="ORF">PDPUS_1_02607</name>
</gene>
<protein>
    <submittedName>
        <fullName evidence="2">Uncharacterized protein</fullName>
    </submittedName>
</protein>
<evidence type="ECO:0000313" key="3">
    <source>
        <dbReference type="EMBL" id="QOD57072.1"/>
    </source>
</evidence>